<reference evidence="2" key="1">
    <citation type="submission" date="2013-04" db="EMBL/GenBank/DDBJ databases">
        <authorList>
            <person name="Qu J."/>
            <person name="Murali S.C."/>
            <person name="Bandaranaike D."/>
            <person name="Bellair M."/>
            <person name="Blankenburg K."/>
            <person name="Chao H."/>
            <person name="Dinh H."/>
            <person name="Doddapaneni H."/>
            <person name="Downs B."/>
            <person name="Dugan-Rocha S."/>
            <person name="Elkadiri S."/>
            <person name="Gnanaolivu R.D."/>
            <person name="Hernandez B."/>
            <person name="Javaid M."/>
            <person name="Jayaseelan J.C."/>
            <person name="Lee S."/>
            <person name="Li M."/>
            <person name="Ming W."/>
            <person name="Munidasa M."/>
            <person name="Muniz J."/>
            <person name="Nguyen L."/>
            <person name="Ongeri F."/>
            <person name="Osuji N."/>
            <person name="Pu L.-L."/>
            <person name="Puazo M."/>
            <person name="Qu C."/>
            <person name="Quiroz J."/>
            <person name="Raj R."/>
            <person name="Weissenberger G."/>
            <person name="Xin Y."/>
            <person name="Zou X."/>
            <person name="Han Y."/>
            <person name="Richards S."/>
            <person name="Worley K."/>
            <person name="Muzny D."/>
            <person name="Gibbs R."/>
        </authorList>
    </citation>
    <scope>NUCLEOTIDE SEQUENCE</scope>
    <source>
        <strain evidence="2">Sampled in the wild</strain>
    </source>
</reference>
<protein>
    <submittedName>
        <fullName evidence="2">Uncharacterized protein</fullName>
    </submittedName>
</protein>
<feature type="compositionally biased region" description="Basic and acidic residues" evidence="1">
    <location>
        <begin position="59"/>
        <end position="71"/>
    </location>
</feature>
<evidence type="ECO:0000313" key="2">
    <source>
        <dbReference type="EMBL" id="KAG8233897.1"/>
    </source>
</evidence>
<dbReference type="AlphaFoldDB" id="A0A8K0KF92"/>
<sequence length="71" mass="8003">MPPIRSSRSWRSFHSINQDPTAPLGSYMLKLSPTAPREEEKAEEDAPVQGPLPFEPDDAPWKRSDSGIRKL</sequence>
<gene>
    <name evidence="2" type="ORF">J437_LFUL005225</name>
</gene>
<feature type="region of interest" description="Disordered" evidence="1">
    <location>
        <begin position="1"/>
        <end position="71"/>
    </location>
</feature>
<organism evidence="2 3">
    <name type="scientific">Ladona fulva</name>
    <name type="common">Scarce chaser dragonfly</name>
    <name type="synonym">Libellula fulva</name>
    <dbReference type="NCBI Taxonomy" id="123851"/>
    <lineage>
        <taxon>Eukaryota</taxon>
        <taxon>Metazoa</taxon>
        <taxon>Ecdysozoa</taxon>
        <taxon>Arthropoda</taxon>
        <taxon>Hexapoda</taxon>
        <taxon>Insecta</taxon>
        <taxon>Pterygota</taxon>
        <taxon>Palaeoptera</taxon>
        <taxon>Odonata</taxon>
        <taxon>Epiprocta</taxon>
        <taxon>Anisoptera</taxon>
        <taxon>Libelluloidea</taxon>
        <taxon>Libellulidae</taxon>
        <taxon>Ladona</taxon>
    </lineage>
</organism>
<dbReference type="EMBL" id="KZ308752">
    <property type="protein sequence ID" value="KAG8233897.1"/>
    <property type="molecule type" value="Genomic_DNA"/>
</dbReference>
<feature type="compositionally biased region" description="Polar residues" evidence="1">
    <location>
        <begin position="1"/>
        <end position="20"/>
    </location>
</feature>
<evidence type="ECO:0000256" key="1">
    <source>
        <dbReference type="SAM" id="MobiDB-lite"/>
    </source>
</evidence>
<evidence type="ECO:0000313" key="3">
    <source>
        <dbReference type="Proteomes" id="UP000792457"/>
    </source>
</evidence>
<reference evidence="2" key="2">
    <citation type="submission" date="2017-10" db="EMBL/GenBank/DDBJ databases">
        <title>Ladona fulva Genome sequencing and assembly.</title>
        <authorList>
            <person name="Murali S."/>
            <person name="Richards S."/>
            <person name="Bandaranaike D."/>
            <person name="Bellair M."/>
            <person name="Blankenburg K."/>
            <person name="Chao H."/>
            <person name="Dinh H."/>
            <person name="Doddapaneni H."/>
            <person name="Dugan-Rocha S."/>
            <person name="Elkadiri S."/>
            <person name="Gnanaolivu R."/>
            <person name="Hernandez B."/>
            <person name="Skinner E."/>
            <person name="Javaid M."/>
            <person name="Lee S."/>
            <person name="Li M."/>
            <person name="Ming W."/>
            <person name="Munidasa M."/>
            <person name="Muniz J."/>
            <person name="Nguyen L."/>
            <person name="Hughes D."/>
            <person name="Osuji N."/>
            <person name="Pu L.-L."/>
            <person name="Puazo M."/>
            <person name="Qu C."/>
            <person name="Quiroz J."/>
            <person name="Raj R."/>
            <person name="Weissenberger G."/>
            <person name="Xin Y."/>
            <person name="Zou X."/>
            <person name="Han Y."/>
            <person name="Worley K."/>
            <person name="Muzny D."/>
            <person name="Gibbs R."/>
        </authorList>
    </citation>
    <scope>NUCLEOTIDE SEQUENCE</scope>
    <source>
        <strain evidence="2">Sampled in the wild</strain>
    </source>
</reference>
<name>A0A8K0KF92_LADFU</name>
<keyword evidence="3" id="KW-1185">Reference proteome</keyword>
<comment type="caution">
    <text evidence="2">The sequence shown here is derived from an EMBL/GenBank/DDBJ whole genome shotgun (WGS) entry which is preliminary data.</text>
</comment>
<dbReference type="Proteomes" id="UP000792457">
    <property type="component" value="Unassembled WGS sequence"/>
</dbReference>
<accession>A0A8K0KF92</accession>
<dbReference type="OrthoDB" id="10069524at2759"/>
<proteinExistence type="predicted"/>